<keyword evidence="3 14" id="KW-0285">Flavoprotein</keyword>
<reference evidence="16" key="1">
    <citation type="journal article" date="2021" name="PeerJ">
        <title>Extensive microbial diversity within the chicken gut microbiome revealed by metagenomics and culture.</title>
        <authorList>
            <person name="Gilroy R."/>
            <person name="Ravi A."/>
            <person name="Getino M."/>
            <person name="Pursley I."/>
            <person name="Horton D.L."/>
            <person name="Alikhan N.F."/>
            <person name="Baker D."/>
            <person name="Gharbi K."/>
            <person name="Hall N."/>
            <person name="Watson M."/>
            <person name="Adriaenssens E.M."/>
            <person name="Foster-Nyarko E."/>
            <person name="Jarju S."/>
            <person name="Secka A."/>
            <person name="Antonio M."/>
            <person name="Oren A."/>
            <person name="Chaudhuri R.R."/>
            <person name="La Ragione R."/>
            <person name="Hildebrand F."/>
            <person name="Pallen M.J."/>
        </authorList>
    </citation>
    <scope>NUCLEOTIDE SEQUENCE</scope>
    <source>
        <strain evidence="16">CHK188-11489</strain>
    </source>
</reference>
<dbReference type="GO" id="GO:0009398">
    <property type="term" value="P:FMN biosynthetic process"/>
    <property type="evidence" value="ECO:0007669"/>
    <property type="project" value="UniProtKB-UniRule"/>
</dbReference>
<keyword evidence="11" id="KW-0511">Multifunctional enzyme</keyword>
<dbReference type="AlphaFoldDB" id="A0A9D2FJ35"/>
<evidence type="ECO:0000256" key="2">
    <source>
        <dbReference type="ARBA" id="ARBA00005201"/>
    </source>
</evidence>
<dbReference type="EC" id="2.7.1.26" evidence="14"/>
<dbReference type="SUPFAM" id="SSF52374">
    <property type="entry name" value="Nucleotidylyl transferase"/>
    <property type="match status" value="1"/>
</dbReference>
<comment type="caution">
    <text evidence="16">The sequence shown here is derived from an EMBL/GenBank/DDBJ whole genome shotgun (WGS) entry which is preliminary data.</text>
</comment>
<dbReference type="EC" id="2.7.7.2" evidence="14"/>
<evidence type="ECO:0000256" key="9">
    <source>
        <dbReference type="ARBA" id="ARBA00022827"/>
    </source>
</evidence>
<keyword evidence="9 14" id="KW-0274">FAD</keyword>
<dbReference type="PANTHER" id="PTHR22749">
    <property type="entry name" value="RIBOFLAVIN KINASE/FMN ADENYLYLTRANSFERASE"/>
    <property type="match status" value="1"/>
</dbReference>
<evidence type="ECO:0000256" key="4">
    <source>
        <dbReference type="ARBA" id="ARBA00022643"/>
    </source>
</evidence>
<evidence type="ECO:0000256" key="1">
    <source>
        <dbReference type="ARBA" id="ARBA00004726"/>
    </source>
</evidence>
<dbReference type="InterPro" id="IPR023468">
    <property type="entry name" value="Riboflavin_kinase"/>
</dbReference>
<dbReference type="GO" id="GO:0003919">
    <property type="term" value="F:FMN adenylyltransferase activity"/>
    <property type="evidence" value="ECO:0007669"/>
    <property type="project" value="UniProtKB-UniRule"/>
</dbReference>
<dbReference type="Pfam" id="PF01687">
    <property type="entry name" value="Flavokinase"/>
    <property type="match status" value="1"/>
</dbReference>
<dbReference type="InterPro" id="IPR015864">
    <property type="entry name" value="FAD_synthase"/>
</dbReference>
<sequence>MQIYHTLTPVEAPRGSAVALGYFDGVHCGHRLVLGSAVRCAARQGLAPAAFTFELPGNQTLKGGRILSARQKHRRIAGLGVEQYMEPPFEAFRTLSPEAFVQQILVDCFHAQAVFCGDNFTFGARAAGNVERLQALCGGAGIEVHIVPMAQYGAQAVSSTRIRAALEEGRLDDANAMLGAPYAIDWPVTHGKGIGGSRLGTPTVNQNYPPDALQPCTGVYLTRMWLQDRWWPAATGIGRRPTVDDSAKAAVTCETYVPDFHGDLYGQAPVLEFHRYLCPIRKYPTLADLAALIRRAAADSKAYFAAQTVK</sequence>
<dbReference type="InterPro" id="IPR014729">
    <property type="entry name" value="Rossmann-like_a/b/a_fold"/>
</dbReference>
<dbReference type="SMART" id="SM00904">
    <property type="entry name" value="Flavokinase"/>
    <property type="match status" value="1"/>
</dbReference>
<evidence type="ECO:0000256" key="3">
    <source>
        <dbReference type="ARBA" id="ARBA00022630"/>
    </source>
</evidence>
<evidence type="ECO:0000256" key="7">
    <source>
        <dbReference type="ARBA" id="ARBA00022741"/>
    </source>
</evidence>
<keyword evidence="7 14" id="KW-0547">Nucleotide-binding</keyword>
<evidence type="ECO:0000256" key="12">
    <source>
        <dbReference type="ARBA" id="ARBA00047880"/>
    </source>
</evidence>
<evidence type="ECO:0000256" key="6">
    <source>
        <dbReference type="ARBA" id="ARBA00022695"/>
    </source>
</evidence>
<name>A0A9D2FJ35_9FIRM</name>
<keyword evidence="10 14" id="KW-0067">ATP-binding</keyword>
<evidence type="ECO:0000313" key="16">
    <source>
        <dbReference type="EMBL" id="HIZ62024.1"/>
    </source>
</evidence>
<dbReference type="GO" id="GO:0005524">
    <property type="term" value="F:ATP binding"/>
    <property type="evidence" value="ECO:0007669"/>
    <property type="project" value="UniProtKB-UniRule"/>
</dbReference>
<dbReference type="Gene3D" id="3.40.50.620">
    <property type="entry name" value="HUPs"/>
    <property type="match status" value="1"/>
</dbReference>
<evidence type="ECO:0000313" key="17">
    <source>
        <dbReference type="Proteomes" id="UP000824105"/>
    </source>
</evidence>
<dbReference type="PIRSF" id="PIRSF004491">
    <property type="entry name" value="FAD_Synth"/>
    <property type="match status" value="1"/>
</dbReference>
<dbReference type="PANTHER" id="PTHR22749:SF6">
    <property type="entry name" value="RIBOFLAVIN KINASE"/>
    <property type="match status" value="1"/>
</dbReference>
<evidence type="ECO:0000256" key="13">
    <source>
        <dbReference type="ARBA" id="ARBA00049494"/>
    </source>
</evidence>
<evidence type="ECO:0000256" key="10">
    <source>
        <dbReference type="ARBA" id="ARBA00022840"/>
    </source>
</evidence>
<proteinExistence type="inferred from homology"/>
<evidence type="ECO:0000256" key="8">
    <source>
        <dbReference type="ARBA" id="ARBA00022777"/>
    </source>
</evidence>
<gene>
    <name evidence="16" type="ORF">H9724_04550</name>
</gene>
<dbReference type="InterPro" id="IPR015865">
    <property type="entry name" value="Riboflavin_kinase_bac/euk"/>
</dbReference>
<comment type="pathway">
    <text evidence="2 14">Cofactor biosynthesis; FMN biosynthesis; FMN from riboflavin (ATP route): step 1/1.</text>
</comment>
<dbReference type="Pfam" id="PF06574">
    <property type="entry name" value="FAD_syn"/>
    <property type="match status" value="1"/>
</dbReference>
<keyword evidence="6 14" id="KW-0548">Nucleotidyltransferase</keyword>
<feature type="domain" description="Riboflavin kinase" evidence="15">
    <location>
        <begin position="177"/>
        <end position="305"/>
    </location>
</feature>
<evidence type="ECO:0000259" key="15">
    <source>
        <dbReference type="SMART" id="SM00904"/>
    </source>
</evidence>
<dbReference type="GO" id="GO:0008531">
    <property type="term" value="F:riboflavin kinase activity"/>
    <property type="evidence" value="ECO:0007669"/>
    <property type="project" value="UniProtKB-UniRule"/>
</dbReference>
<dbReference type="InterPro" id="IPR023465">
    <property type="entry name" value="Riboflavin_kinase_dom_sf"/>
</dbReference>
<accession>A0A9D2FJ35</accession>
<protein>
    <recommendedName>
        <fullName evidence="14">Riboflavin biosynthesis protein</fullName>
    </recommendedName>
    <domain>
        <recommendedName>
            <fullName evidence="14">Riboflavin kinase</fullName>
            <ecNumber evidence="14">2.7.1.26</ecNumber>
        </recommendedName>
        <alternativeName>
            <fullName evidence="14">Flavokinase</fullName>
        </alternativeName>
    </domain>
    <domain>
        <recommendedName>
            <fullName evidence="14">FMN adenylyltransferase</fullName>
            <ecNumber evidence="14">2.7.7.2</ecNumber>
        </recommendedName>
        <alternativeName>
            <fullName evidence="14">FAD pyrophosphorylase</fullName>
        </alternativeName>
        <alternativeName>
            <fullName evidence="14">FAD synthase</fullName>
        </alternativeName>
    </domain>
</protein>
<keyword evidence="4 14" id="KW-0288">FMN</keyword>
<organism evidence="16 17">
    <name type="scientific">Candidatus Gemmiger avistercoris</name>
    <dbReference type="NCBI Taxonomy" id="2838606"/>
    <lineage>
        <taxon>Bacteria</taxon>
        <taxon>Bacillati</taxon>
        <taxon>Bacillota</taxon>
        <taxon>Clostridia</taxon>
        <taxon>Eubacteriales</taxon>
        <taxon>Gemmiger</taxon>
    </lineage>
</organism>
<comment type="pathway">
    <text evidence="1 14">Cofactor biosynthesis; FAD biosynthesis; FAD from FMN: step 1/1.</text>
</comment>
<evidence type="ECO:0000256" key="5">
    <source>
        <dbReference type="ARBA" id="ARBA00022679"/>
    </source>
</evidence>
<comment type="catalytic activity">
    <reaction evidence="12 14">
        <text>riboflavin + ATP = FMN + ADP + H(+)</text>
        <dbReference type="Rhea" id="RHEA:14357"/>
        <dbReference type="ChEBI" id="CHEBI:15378"/>
        <dbReference type="ChEBI" id="CHEBI:30616"/>
        <dbReference type="ChEBI" id="CHEBI:57986"/>
        <dbReference type="ChEBI" id="CHEBI:58210"/>
        <dbReference type="ChEBI" id="CHEBI:456216"/>
        <dbReference type="EC" id="2.7.1.26"/>
    </reaction>
</comment>
<dbReference type="GO" id="GO:0006747">
    <property type="term" value="P:FAD biosynthetic process"/>
    <property type="evidence" value="ECO:0007669"/>
    <property type="project" value="UniProtKB-UniRule"/>
</dbReference>
<evidence type="ECO:0000256" key="11">
    <source>
        <dbReference type="ARBA" id="ARBA00023268"/>
    </source>
</evidence>
<comment type="similarity">
    <text evidence="14">Belongs to the ribF family.</text>
</comment>
<dbReference type="InterPro" id="IPR002606">
    <property type="entry name" value="Riboflavin_kinase_bac"/>
</dbReference>
<dbReference type="SUPFAM" id="SSF82114">
    <property type="entry name" value="Riboflavin kinase-like"/>
    <property type="match status" value="1"/>
</dbReference>
<dbReference type="Gene3D" id="2.40.30.30">
    <property type="entry name" value="Riboflavin kinase-like"/>
    <property type="match status" value="1"/>
</dbReference>
<comment type="catalytic activity">
    <reaction evidence="13 14">
        <text>FMN + ATP + H(+) = FAD + diphosphate</text>
        <dbReference type="Rhea" id="RHEA:17237"/>
        <dbReference type="ChEBI" id="CHEBI:15378"/>
        <dbReference type="ChEBI" id="CHEBI:30616"/>
        <dbReference type="ChEBI" id="CHEBI:33019"/>
        <dbReference type="ChEBI" id="CHEBI:57692"/>
        <dbReference type="ChEBI" id="CHEBI:58210"/>
        <dbReference type="EC" id="2.7.7.2"/>
    </reaction>
</comment>
<keyword evidence="5 14" id="KW-0808">Transferase</keyword>
<dbReference type="EMBL" id="DXBF01000040">
    <property type="protein sequence ID" value="HIZ62024.1"/>
    <property type="molecule type" value="Genomic_DNA"/>
</dbReference>
<evidence type="ECO:0000256" key="14">
    <source>
        <dbReference type="PIRNR" id="PIRNR004491"/>
    </source>
</evidence>
<dbReference type="GO" id="GO:0009231">
    <property type="term" value="P:riboflavin biosynthetic process"/>
    <property type="evidence" value="ECO:0007669"/>
    <property type="project" value="InterPro"/>
</dbReference>
<reference evidence="16" key="2">
    <citation type="submission" date="2021-04" db="EMBL/GenBank/DDBJ databases">
        <authorList>
            <person name="Gilroy R."/>
        </authorList>
    </citation>
    <scope>NUCLEOTIDE SEQUENCE</scope>
    <source>
        <strain evidence="16">CHK188-11489</strain>
    </source>
</reference>
<dbReference type="Proteomes" id="UP000824105">
    <property type="component" value="Unassembled WGS sequence"/>
</dbReference>
<keyword evidence="8 14" id="KW-0418">Kinase</keyword>
<dbReference type="CDD" id="cd02064">
    <property type="entry name" value="FAD_synthetase_N"/>
    <property type="match status" value="1"/>
</dbReference>